<reference evidence="1" key="2">
    <citation type="journal article" date="2019" name="IMA Fungus">
        <title>Genome sequencing and comparison of five Tilletia species to identify candidate genes for the detection of regulated species infecting wheat.</title>
        <authorList>
            <person name="Nguyen H.D.T."/>
            <person name="Sultana T."/>
            <person name="Kesanakurti P."/>
            <person name="Hambleton S."/>
        </authorList>
    </citation>
    <scope>NUCLEOTIDE SEQUENCE</scope>
    <source>
        <strain evidence="1">DAOMC 236426</strain>
    </source>
</reference>
<dbReference type="Proteomes" id="UP000077684">
    <property type="component" value="Unassembled WGS sequence"/>
</dbReference>
<proteinExistence type="predicted"/>
<dbReference type="AlphaFoldDB" id="A0A8X7MI69"/>
<dbReference type="EMBL" id="LWDE02002861">
    <property type="protein sequence ID" value="KAE8236623.1"/>
    <property type="molecule type" value="Genomic_DNA"/>
</dbReference>
<gene>
    <name evidence="1" type="ORF">A4X06_0g9490</name>
</gene>
<comment type="caution">
    <text evidence="1">The sequence shown here is derived from an EMBL/GenBank/DDBJ whole genome shotgun (WGS) entry which is preliminary data.</text>
</comment>
<evidence type="ECO:0000313" key="2">
    <source>
        <dbReference type="Proteomes" id="UP000077684"/>
    </source>
</evidence>
<protein>
    <submittedName>
        <fullName evidence="1">Uncharacterized protein</fullName>
    </submittedName>
</protein>
<keyword evidence="2" id="KW-1185">Reference proteome</keyword>
<accession>A0A8X7MI69</accession>
<sequence length="49" mass="5570">LSTVHLCRNYPALPARPYPSGRIWQLVQASALEKISNLWRTCTTLMPKS</sequence>
<evidence type="ECO:0000313" key="1">
    <source>
        <dbReference type="EMBL" id="KAE8236623.1"/>
    </source>
</evidence>
<name>A0A8X7MI69_9BASI</name>
<feature type="non-terminal residue" evidence="1">
    <location>
        <position position="1"/>
    </location>
</feature>
<reference evidence="1" key="1">
    <citation type="submission" date="2016-04" db="EMBL/GenBank/DDBJ databases">
        <authorList>
            <person name="Nguyen H.D."/>
            <person name="Samba Siva P."/>
            <person name="Cullis J."/>
            <person name="Levesque C.A."/>
            <person name="Hambleton S."/>
        </authorList>
    </citation>
    <scope>NUCLEOTIDE SEQUENCE</scope>
    <source>
        <strain evidence="1">DAOMC 236426</strain>
    </source>
</reference>
<organism evidence="1 2">
    <name type="scientific">Tilletia controversa</name>
    <name type="common">dwarf bunt fungus</name>
    <dbReference type="NCBI Taxonomy" id="13291"/>
    <lineage>
        <taxon>Eukaryota</taxon>
        <taxon>Fungi</taxon>
        <taxon>Dikarya</taxon>
        <taxon>Basidiomycota</taxon>
        <taxon>Ustilaginomycotina</taxon>
        <taxon>Exobasidiomycetes</taxon>
        <taxon>Tilletiales</taxon>
        <taxon>Tilletiaceae</taxon>
        <taxon>Tilletia</taxon>
    </lineage>
</organism>